<dbReference type="CDD" id="cd00303">
    <property type="entry name" value="retropepsin_like"/>
    <property type="match status" value="1"/>
</dbReference>
<feature type="region of interest" description="Disordered" evidence="1">
    <location>
        <begin position="782"/>
        <end position="816"/>
    </location>
</feature>
<feature type="compositionally biased region" description="Basic and acidic residues" evidence="1">
    <location>
        <begin position="190"/>
        <end position="205"/>
    </location>
</feature>
<dbReference type="AlphaFoldDB" id="A0A6L2LGA9"/>
<sequence length="1187" mass="136077">MAQMLQAPIKGYEDAIVVPPINANNFELKQNLINLVQSNQFTGVVYQNPPQQASTYQAPVSQNSVLNNKFEAYTNANDANMTNLQLKFDTFQKNQQDFQKSFERKQEEFQNQMMIFMQNIYNNKASSSSSLPSNTIPNPRNEAKAITTRSGNSYDGPPVPPPVVEKELEVTKDTELLSTENIQPPSVQVSEKDKEPIDEPFDVPKTKTNLPYPSRLVKEKLREKDDILAAKFMEIFRDLHFELSFADALIHMPKFTPMFKEFPNLNDTKMVLELADRTISKPTSVAENVFVKVGKFYFPTDFVVLDFIADPRVPLILGRPFLSTAHAIINVHEREIILRQDKQSLTLQYEIENFLNDDLIPIGVENYVFNMEEDILFLERLLSEKPCPIPPMNPNQAKSSIEEPELSFSMGYEHFSTTLVTELDEVAESSTKNLVPIPRECEVTSNESESNELVKGNSSVFITFPNSLFNDKDDVIIHDDEVPIEESKVHSNPLFDNDEINSDELESHVEANFVESLSTHDALIDSSQEIQNLDEFSGPLMPIHIAEEERIMREHVEYISRMEMLFTINPRPRPTVNANTKVKSIPSSLILIQDNDSQREKIDIVTNMDVLPPGVENDDDSDGEIDVVNDLHVDNSISNSEHELSDDEASNFDNPSVPRPPSEPPDADFNFELDAGNEILVVRNTIVEFECVNPNDKFDVSNDEDVNLFPFMFVIYFEVLSFLLSVESEDTIFHPEIPSSEIKVRIMLKMSKISQKPDNIEHKIGSLQQKPNQRAIFLRNQAMKPKKSKDSSSGSILSNCSKSKSRKKSNQKVQGPKMLIAKRYAQGASSTKDVHEVYMHQFWDSIHKYENSYRFRMDNKKKFDLNLEIFRDIFQIYPRVHGQNCDKLPTDEDIMSFFKELGHTGEIKSITDVVVDQMHQPWRTFATIFNRSLSGKTTGLDKLRRSRAQILWAMYYKKNVDYVELIWEDFTYLIDNRGVTPPKKAQNFKKPASPKLTTMTVEKRKGNDLLSKVALTEEAHYEEDHKKSLRDFHKTHPSGTSTKPEVPDVTEEESTKSEAESWGRGEDDSNNDHDLRSEGSDQEGESGDDNTQFGSEKGKMNSNFEFWRVNLFWDLLTELYSVLVRMLHRQGCRVCIGGSEEWSWEVVGCGRVEQGIREVELQVWQENRRSEQWFKSWVRDRGGVCVI</sequence>
<organism evidence="2">
    <name type="scientific">Tanacetum cinerariifolium</name>
    <name type="common">Dalmatian daisy</name>
    <name type="synonym">Chrysanthemum cinerariifolium</name>
    <dbReference type="NCBI Taxonomy" id="118510"/>
    <lineage>
        <taxon>Eukaryota</taxon>
        <taxon>Viridiplantae</taxon>
        <taxon>Streptophyta</taxon>
        <taxon>Embryophyta</taxon>
        <taxon>Tracheophyta</taxon>
        <taxon>Spermatophyta</taxon>
        <taxon>Magnoliopsida</taxon>
        <taxon>eudicotyledons</taxon>
        <taxon>Gunneridae</taxon>
        <taxon>Pentapetalae</taxon>
        <taxon>asterids</taxon>
        <taxon>campanulids</taxon>
        <taxon>Asterales</taxon>
        <taxon>Asteraceae</taxon>
        <taxon>Asteroideae</taxon>
        <taxon>Anthemideae</taxon>
        <taxon>Anthemidinae</taxon>
        <taxon>Tanacetum</taxon>
    </lineage>
</organism>
<dbReference type="Gene3D" id="2.40.70.10">
    <property type="entry name" value="Acid Proteases"/>
    <property type="match status" value="1"/>
</dbReference>
<dbReference type="PANTHER" id="PTHR33067">
    <property type="entry name" value="RNA-DIRECTED DNA POLYMERASE-RELATED"/>
    <property type="match status" value="1"/>
</dbReference>
<proteinExistence type="predicted"/>
<gene>
    <name evidence="2" type="ORF">Tci_032107</name>
</gene>
<feature type="compositionally biased region" description="Basic and acidic residues" evidence="1">
    <location>
        <begin position="1053"/>
        <end position="1079"/>
    </location>
</feature>
<feature type="compositionally biased region" description="Polar residues" evidence="1">
    <location>
        <begin position="176"/>
        <end position="189"/>
    </location>
</feature>
<feature type="region of interest" description="Disordered" evidence="1">
    <location>
        <begin position="175"/>
        <end position="205"/>
    </location>
</feature>
<name>A0A6L2LGA9_TANCI</name>
<feature type="compositionally biased region" description="Low complexity" evidence="1">
    <location>
        <begin position="791"/>
        <end position="802"/>
    </location>
</feature>
<dbReference type="InterPro" id="IPR021109">
    <property type="entry name" value="Peptidase_aspartic_dom_sf"/>
</dbReference>
<dbReference type="EMBL" id="BKCJ010004286">
    <property type="protein sequence ID" value="GEU60129.1"/>
    <property type="molecule type" value="Genomic_DNA"/>
</dbReference>
<feature type="region of interest" description="Disordered" evidence="1">
    <location>
        <begin position="640"/>
        <end position="668"/>
    </location>
</feature>
<reference evidence="2" key="1">
    <citation type="journal article" date="2019" name="Sci. Rep.">
        <title>Draft genome of Tanacetum cinerariifolium, the natural source of mosquito coil.</title>
        <authorList>
            <person name="Yamashiro T."/>
            <person name="Shiraishi A."/>
            <person name="Satake H."/>
            <person name="Nakayama K."/>
        </authorList>
    </citation>
    <scope>NUCLEOTIDE SEQUENCE</scope>
</reference>
<protein>
    <recommendedName>
        <fullName evidence="3">Reverse transcriptase domain-containing protein</fullName>
    </recommendedName>
</protein>
<evidence type="ECO:0008006" key="3">
    <source>
        <dbReference type="Google" id="ProtNLM"/>
    </source>
</evidence>
<evidence type="ECO:0000313" key="2">
    <source>
        <dbReference type="EMBL" id="GEU60129.1"/>
    </source>
</evidence>
<accession>A0A6L2LGA9</accession>
<evidence type="ECO:0000256" key="1">
    <source>
        <dbReference type="SAM" id="MobiDB-lite"/>
    </source>
</evidence>
<feature type="region of interest" description="Disordered" evidence="1">
    <location>
        <begin position="1024"/>
        <end position="1096"/>
    </location>
</feature>
<feature type="compositionally biased region" description="Basic and acidic residues" evidence="1">
    <location>
        <begin position="1024"/>
        <end position="1034"/>
    </location>
</feature>
<comment type="caution">
    <text evidence="2">The sequence shown here is derived from an EMBL/GenBank/DDBJ whole genome shotgun (WGS) entry which is preliminary data.</text>
</comment>